<feature type="transmembrane region" description="Helical" evidence="2">
    <location>
        <begin position="132"/>
        <end position="156"/>
    </location>
</feature>
<feature type="transmembrane region" description="Helical" evidence="2">
    <location>
        <begin position="106"/>
        <end position="125"/>
    </location>
</feature>
<feature type="region of interest" description="Disordered" evidence="1">
    <location>
        <begin position="321"/>
        <end position="344"/>
    </location>
</feature>
<reference evidence="3 4" key="1">
    <citation type="journal article" date="2015" name="Biotechnol. Biofuels">
        <title>Enhanced degradation of softwood versus hardwood by the white-rot fungus Pycnoporus coccineus.</title>
        <authorList>
            <person name="Couturier M."/>
            <person name="Navarro D."/>
            <person name="Chevret D."/>
            <person name="Henrissat B."/>
            <person name="Piumi F."/>
            <person name="Ruiz-Duenas F.J."/>
            <person name="Martinez A.T."/>
            <person name="Grigoriev I.V."/>
            <person name="Riley R."/>
            <person name="Lipzen A."/>
            <person name="Berrin J.G."/>
            <person name="Master E.R."/>
            <person name="Rosso M.N."/>
        </authorList>
    </citation>
    <scope>NUCLEOTIDE SEQUENCE [LARGE SCALE GENOMIC DNA]</scope>
    <source>
        <strain evidence="3 4">BRFM310</strain>
    </source>
</reference>
<feature type="transmembrane region" description="Helical" evidence="2">
    <location>
        <begin position="253"/>
        <end position="271"/>
    </location>
</feature>
<proteinExistence type="predicted"/>
<feature type="transmembrane region" description="Helical" evidence="2">
    <location>
        <begin position="176"/>
        <end position="197"/>
    </location>
</feature>
<dbReference type="OrthoDB" id="3354175at2759"/>
<keyword evidence="2" id="KW-0812">Transmembrane</keyword>
<sequence>MADGLSLARAELIALFLESMLFGAFTVLYAIAIWILLYREKIRGRMRLNRMLFGTSTVMWVLSVAHLAVDVARAVQAFVVWGGRQADGAEAFYDIVSDPTEVAKDVIYITMTLVADSFVTYRLYIVWNRNRWILVLPVLLLIATAIAGYGACAEVGLTQNGNAIFASNLQPWIESFFALSLTTNLLATLLITARIMWSNRRLRQYRTKGAPPASHWEVIETMIQSAAVYSAALASLLGTYLANSNAQYICLDLIQPLIGIVFTLIIIRVGLGYTVNGSVSGGGTVSDRAHPGPLPSAGANAYPLQPVAISVSVNRTYDRASFEGFDSKPSSTTDVESHKVSPEP</sequence>
<evidence type="ECO:0000256" key="1">
    <source>
        <dbReference type="SAM" id="MobiDB-lite"/>
    </source>
</evidence>
<evidence type="ECO:0000313" key="4">
    <source>
        <dbReference type="Proteomes" id="UP000193067"/>
    </source>
</evidence>
<evidence type="ECO:0000256" key="2">
    <source>
        <dbReference type="SAM" id="Phobius"/>
    </source>
</evidence>
<keyword evidence="2" id="KW-0472">Membrane</keyword>
<dbReference type="EMBL" id="KZ084139">
    <property type="protein sequence ID" value="OSC98378.1"/>
    <property type="molecule type" value="Genomic_DNA"/>
</dbReference>
<protein>
    <submittedName>
        <fullName evidence="3">Uncharacterized protein</fullName>
    </submittedName>
</protein>
<feature type="transmembrane region" description="Helical" evidence="2">
    <location>
        <begin position="50"/>
        <end position="69"/>
    </location>
</feature>
<dbReference type="AlphaFoldDB" id="A0A1Y2IB61"/>
<evidence type="ECO:0000313" key="3">
    <source>
        <dbReference type="EMBL" id="OSC98378.1"/>
    </source>
</evidence>
<feature type="compositionally biased region" description="Basic and acidic residues" evidence="1">
    <location>
        <begin position="335"/>
        <end position="344"/>
    </location>
</feature>
<keyword evidence="4" id="KW-1185">Reference proteome</keyword>
<dbReference type="Proteomes" id="UP000193067">
    <property type="component" value="Unassembled WGS sequence"/>
</dbReference>
<organism evidence="3 4">
    <name type="scientific">Trametes coccinea (strain BRFM310)</name>
    <name type="common">Pycnoporus coccineus</name>
    <dbReference type="NCBI Taxonomy" id="1353009"/>
    <lineage>
        <taxon>Eukaryota</taxon>
        <taxon>Fungi</taxon>
        <taxon>Dikarya</taxon>
        <taxon>Basidiomycota</taxon>
        <taxon>Agaricomycotina</taxon>
        <taxon>Agaricomycetes</taxon>
        <taxon>Polyporales</taxon>
        <taxon>Polyporaceae</taxon>
        <taxon>Trametes</taxon>
    </lineage>
</organism>
<feature type="transmembrane region" description="Helical" evidence="2">
    <location>
        <begin position="218"/>
        <end position="241"/>
    </location>
</feature>
<feature type="transmembrane region" description="Helical" evidence="2">
    <location>
        <begin position="12"/>
        <end position="38"/>
    </location>
</feature>
<keyword evidence="2" id="KW-1133">Transmembrane helix</keyword>
<dbReference type="STRING" id="1353009.A0A1Y2IB61"/>
<accession>A0A1Y2IB61</accession>
<gene>
    <name evidence="3" type="ORF">PYCCODRAFT_1439409</name>
</gene>
<name>A0A1Y2IB61_TRAC3</name>